<sequence>MTFDAVAETRPGPKWRQRWELSWPAYRAWFEARGGHHGPDRATCEAALAQHMPELVPVHRRLTMLAGGDDLAARFLSTWCPPSYLGGCSVAAFARDGAGHLVRNYDLSPDLNEGLLLRTEWTGTPVMGMTEFLWGLSDGINGHGLSVALAFGGTHETGEGFGICTILRYVLETCRTVTEARAVLERVPSHMDYNLVLADAGGDTASVEMHAGGGCTARSPAIATNHQLSAPLPDKAAFTRTVERRGCLSRLLAGSDPVETTVRAFLEPPLHQTNYAAGFGTLFTAAYATGQREMRLLWQDGEMRQRLDEFSEETRTVRFADTAATPVQTESGQPAYADLLRYVPERNRGAARDWLDSAERGRVDWVAFGQLFAA</sequence>
<dbReference type="GO" id="GO:0016787">
    <property type="term" value="F:hydrolase activity"/>
    <property type="evidence" value="ECO:0007669"/>
    <property type="project" value="UniProtKB-KW"/>
</dbReference>
<dbReference type="InterPro" id="IPR029055">
    <property type="entry name" value="Ntn_hydrolases_N"/>
</dbReference>
<dbReference type="InterPro" id="IPR047794">
    <property type="entry name" value="C45_proenzyme-like"/>
</dbReference>
<dbReference type="InterPro" id="IPR005079">
    <property type="entry name" value="Peptidase_C45_hydrolase"/>
</dbReference>
<keyword evidence="2" id="KW-0378">Hydrolase</keyword>
<dbReference type="Pfam" id="PF03417">
    <property type="entry name" value="AAT"/>
    <property type="match status" value="1"/>
</dbReference>
<comment type="caution">
    <text evidence="2">The sequence shown here is derived from an EMBL/GenBank/DDBJ whole genome shotgun (WGS) entry which is preliminary data.</text>
</comment>
<evidence type="ECO:0000313" key="3">
    <source>
        <dbReference type="Proteomes" id="UP000019063"/>
    </source>
</evidence>
<dbReference type="NCBIfam" id="NF040521">
    <property type="entry name" value="C45_proenzyme"/>
    <property type="match status" value="1"/>
</dbReference>
<dbReference type="Gene3D" id="3.60.60.10">
    <property type="entry name" value="Penicillin V Acylase, Chain A"/>
    <property type="match status" value="1"/>
</dbReference>
<dbReference type="STRING" id="1379903.ATO8_11789"/>
<evidence type="ECO:0000313" key="2">
    <source>
        <dbReference type="EMBL" id="ETW12698.1"/>
    </source>
</evidence>
<dbReference type="AlphaFoldDB" id="W4HJV4"/>
<dbReference type="RefSeq" id="WP_051487732.1">
    <property type="nucleotide sequence ID" value="NZ_AQQW01000006.1"/>
</dbReference>
<gene>
    <name evidence="2" type="ORF">ATO8_11789</name>
</gene>
<protein>
    <submittedName>
        <fullName evidence="2">Putative choloylglycine hydrolase</fullName>
    </submittedName>
</protein>
<dbReference type="PATRIC" id="fig|1317118.6.peg.2429"/>
<dbReference type="SUPFAM" id="SSF56235">
    <property type="entry name" value="N-terminal nucleophile aminohydrolases (Ntn hydrolases)"/>
    <property type="match status" value="1"/>
</dbReference>
<feature type="domain" description="Peptidase C45 hydrolase" evidence="1">
    <location>
        <begin position="98"/>
        <end position="299"/>
    </location>
</feature>
<reference evidence="2 3" key="1">
    <citation type="journal article" date="2014" name="Antonie Van Leeuwenhoek">
        <title>Roseivivax atlanticus sp. nov., isolated from surface seawater of the Atlantic Ocean.</title>
        <authorList>
            <person name="Li G."/>
            <person name="Lai Q."/>
            <person name="Liu X."/>
            <person name="Sun F."/>
            <person name="Shao Z."/>
        </authorList>
    </citation>
    <scope>NUCLEOTIDE SEQUENCE [LARGE SCALE GENOMIC DNA]</scope>
    <source>
        <strain evidence="2 3">22II-s10s</strain>
    </source>
</reference>
<keyword evidence="3" id="KW-1185">Reference proteome</keyword>
<evidence type="ECO:0000259" key="1">
    <source>
        <dbReference type="Pfam" id="PF03417"/>
    </source>
</evidence>
<name>W4HJV4_9RHOB</name>
<accession>W4HJV4</accession>
<dbReference type="Proteomes" id="UP000019063">
    <property type="component" value="Unassembled WGS sequence"/>
</dbReference>
<dbReference type="eggNOG" id="COG4927">
    <property type="taxonomic scope" value="Bacteria"/>
</dbReference>
<dbReference type="EMBL" id="AQQW01000006">
    <property type="protein sequence ID" value="ETW12698.1"/>
    <property type="molecule type" value="Genomic_DNA"/>
</dbReference>
<proteinExistence type="predicted"/>
<organism evidence="2 3">
    <name type="scientific">Roseivivax marinus</name>
    <dbReference type="NCBI Taxonomy" id="1379903"/>
    <lineage>
        <taxon>Bacteria</taxon>
        <taxon>Pseudomonadati</taxon>
        <taxon>Pseudomonadota</taxon>
        <taxon>Alphaproteobacteria</taxon>
        <taxon>Rhodobacterales</taxon>
        <taxon>Roseobacteraceae</taxon>
        <taxon>Roseivivax</taxon>
    </lineage>
</organism>